<dbReference type="Proteomes" id="UP000193224">
    <property type="component" value="Unassembled WGS sequence"/>
</dbReference>
<accession>A0A1X7BM30</accession>
<evidence type="ECO:0000313" key="2">
    <source>
        <dbReference type="Proteomes" id="UP000193224"/>
    </source>
</evidence>
<reference evidence="1 2" key="1">
    <citation type="submission" date="2017-03" db="EMBL/GenBank/DDBJ databases">
        <authorList>
            <person name="Afonso C.L."/>
            <person name="Miller P.J."/>
            <person name="Scott M.A."/>
            <person name="Spackman E."/>
            <person name="Goraichik I."/>
            <person name="Dimitrov K.M."/>
            <person name="Suarez D.L."/>
            <person name="Swayne D.E."/>
        </authorList>
    </citation>
    <scope>NUCLEOTIDE SEQUENCE [LARGE SCALE GENOMIC DNA]</scope>
    <source>
        <strain evidence="1 2">CECT 7745</strain>
    </source>
</reference>
<sequence>MHNAAFDLIARGITQSAPITTTYSESGAATGGSGWLTFPAPLPSSPEHLWFFSYRSSQDARKLLLGFKDTTNRHGLSLDWSKSGDGAQRPRLKIIVNSGTFEYSMPLQALGDRLHLLVSQQIVGGNARTIAYLWNESSSSWAEVINATAGGGSATTFAYGTQSGTSLFAALGGQRRATLTSYRAAFWTAAELSSGLPDITQPTVQDSFTSGLHLADPATSHATFGTPLYDIHGPVSVYNAGTNLGSGGDFTVNGSFT</sequence>
<name>A0A1X7BM30_9RHOB</name>
<proteinExistence type="predicted"/>
<organism evidence="1 2">
    <name type="scientific">Roseovarius aestuarii</name>
    <dbReference type="NCBI Taxonomy" id="475083"/>
    <lineage>
        <taxon>Bacteria</taxon>
        <taxon>Pseudomonadati</taxon>
        <taxon>Pseudomonadota</taxon>
        <taxon>Alphaproteobacteria</taxon>
        <taxon>Rhodobacterales</taxon>
        <taxon>Roseobacteraceae</taxon>
        <taxon>Roseovarius</taxon>
    </lineage>
</organism>
<dbReference type="RefSeq" id="WP_085798546.1">
    <property type="nucleotide sequence ID" value="NZ_FWXB01000001.1"/>
</dbReference>
<gene>
    <name evidence="1" type="ORF">ROA7745_00407</name>
</gene>
<dbReference type="EMBL" id="FWXB01000001">
    <property type="protein sequence ID" value="SMC10600.1"/>
    <property type="molecule type" value="Genomic_DNA"/>
</dbReference>
<dbReference type="AlphaFoldDB" id="A0A1X7BM30"/>
<evidence type="ECO:0000313" key="1">
    <source>
        <dbReference type="EMBL" id="SMC10600.1"/>
    </source>
</evidence>
<keyword evidence="2" id="KW-1185">Reference proteome</keyword>
<protein>
    <submittedName>
        <fullName evidence="1">Uncharacterized protein</fullName>
    </submittedName>
</protein>